<evidence type="ECO:0000313" key="1">
    <source>
        <dbReference type="EMBL" id="RDX41292.1"/>
    </source>
</evidence>
<keyword evidence="2" id="KW-1185">Reference proteome</keyword>
<sequence length="136" mass="15800">SNPSWYNMYPWYNTILVTTNPEVWEMPQFHVACIHQFLFVPYHHMRYEGTFVDWFAINGDAPDPVTGMWLVRPEMDGKAHVSSIIPLNLIAHACHLLPALGDTYLPADFHFADTLDAFNLYYVNHYADYHMHGTIV</sequence>
<name>A0A371CLZ5_9APHY</name>
<dbReference type="Proteomes" id="UP000256964">
    <property type="component" value="Unassembled WGS sequence"/>
</dbReference>
<reference evidence="1 2" key="1">
    <citation type="journal article" date="2018" name="Biotechnol. Biofuels">
        <title>Integrative visual omics of the white-rot fungus Polyporus brumalis exposes the biotechnological potential of its oxidative enzymes for delignifying raw plant biomass.</title>
        <authorList>
            <person name="Miyauchi S."/>
            <person name="Rancon A."/>
            <person name="Drula E."/>
            <person name="Hage H."/>
            <person name="Chaduli D."/>
            <person name="Favel A."/>
            <person name="Grisel S."/>
            <person name="Henrissat B."/>
            <person name="Herpoel-Gimbert I."/>
            <person name="Ruiz-Duenas F.J."/>
            <person name="Chevret D."/>
            <person name="Hainaut M."/>
            <person name="Lin J."/>
            <person name="Wang M."/>
            <person name="Pangilinan J."/>
            <person name="Lipzen A."/>
            <person name="Lesage-Meessen L."/>
            <person name="Navarro D."/>
            <person name="Riley R."/>
            <person name="Grigoriev I.V."/>
            <person name="Zhou S."/>
            <person name="Raouche S."/>
            <person name="Rosso M.N."/>
        </authorList>
    </citation>
    <scope>NUCLEOTIDE SEQUENCE [LARGE SCALE GENOMIC DNA]</scope>
    <source>
        <strain evidence="1 2">BRFM 1820</strain>
    </source>
</reference>
<accession>A0A371CLZ5</accession>
<dbReference type="STRING" id="139420.A0A371CLZ5"/>
<proteinExistence type="predicted"/>
<feature type="non-terminal residue" evidence="1">
    <location>
        <position position="1"/>
    </location>
</feature>
<dbReference type="EMBL" id="KZ857517">
    <property type="protein sequence ID" value="RDX41292.1"/>
    <property type="molecule type" value="Genomic_DNA"/>
</dbReference>
<evidence type="ECO:0000313" key="2">
    <source>
        <dbReference type="Proteomes" id="UP000256964"/>
    </source>
</evidence>
<dbReference type="OrthoDB" id="2752506at2759"/>
<dbReference type="AlphaFoldDB" id="A0A371CLZ5"/>
<gene>
    <name evidence="1" type="ORF">OH76DRAFT_1364895</name>
</gene>
<protein>
    <submittedName>
        <fullName evidence="1">Uncharacterized protein</fullName>
    </submittedName>
</protein>
<organism evidence="1 2">
    <name type="scientific">Lentinus brumalis</name>
    <dbReference type="NCBI Taxonomy" id="2498619"/>
    <lineage>
        <taxon>Eukaryota</taxon>
        <taxon>Fungi</taxon>
        <taxon>Dikarya</taxon>
        <taxon>Basidiomycota</taxon>
        <taxon>Agaricomycotina</taxon>
        <taxon>Agaricomycetes</taxon>
        <taxon>Polyporales</taxon>
        <taxon>Polyporaceae</taxon>
        <taxon>Lentinus</taxon>
    </lineage>
</organism>